<keyword evidence="1" id="KW-1133">Transmembrane helix</keyword>
<accession>A0A2H0UG86</accession>
<organism evidence="2 3">
    <name type="scientific">Candidatus Kaiserbacteria bacterium CG10_big_fil_rev_8_21_14_0_10_45_20</name>
    <dbReference type="NCBI Taxonomy" id="1974607"/>
    <lineage>
        <taxon>Bacteria</taxon>
        <taxon>Candidatus Kaiseribacteriota</taxon>
    </lineage>
</organism>
<comment type="caution">
    <text evidence="2">The sequence shown here is derived from an EMBL/GenBank/DDBJ whole genome shotgun (WGS) entry which is preliminary data.</text>
</comment>
<dbReference type="Proteomes" id="UP000229315">
    <property type="component" value="Unassembled WGS sequence"/>
</dbReference>
<evidence type="ECO:0000313" key="3">
    <source>
        <dbReference type="Proteomes" id="UP000229315"/>
    </source>
</evidence>
<evidence type="ECO:0000313" key="2">
    <source>
        <dbReference type="EMBL" id="PIR85428.1"/>
    </source>
</evidence>
<name>A0A2H0UG86_9BACT</name>
<reference evidence="3" key="1">
    <citation type="submission" date="2017-09" db="EMBL/GenBank/DDBJ databases">
        <title>Depth-based differentiation of microbial function through sediment-hosted aquifers and enrichment of novel symbionts in the deep terrestrial subsurface.</title>
        <authorList>
            <person name="Probst A.J."/>
            <person name="Ladd B."/>
            <person name="Jarett J.K."/>
            <person name="Geller-Mcgrath D.E."/>
            <person name="Sieber C.M.K."/>
            <person name="Emerson J.B."/>
            <person name="Anantharaman K."/>
            <person name="Thomas B.C."/>
            <person name="Malmstrom R."/>
            <person name="Stieglmeier M."/>
            <person name="Klingl A."/>
            <person name="Woyke T."/>
            <person name="Ryan C.M."/>
            <person name="Banfield J.F."/>
        </authorList>
    </citation>
    <scope>NUCLEOTIDE SEQUENCE [LARGE SCALE GENOMIC DNA]</scope>
</reference>
<dbReference type="AlphaFoldDB" id="A0A2H0UG86"/>
<gene>
    <name evidence="2" type="ORF">COU15_00635</name>
</gene>
<feature type="transmembrane region" description="Helical" evidence="1">
    <location>
        <begin position="6"/>
        <end position="24"/>
    </location>
</feature>
<sequence length="161" mass="17404">MKITYIAFGVGIAVVVGGLLWLSAKATHPQNELVWPGTEIACLPNGHTGIAKHIHPSVSLFVQGQEIPIRANIGISDTCMTEIHTHDTTGQIHIETVDPNKTYTISDFFAVLGEEMDREGFALTATLNGEEVDDIAFYPLEDGDAVVLSYDAVQEGEVVPQ</sequence>
<dbReference type="EMBL" id="PFBH01000003">
    <property type="protein sequence ID" value="PIR85428.1"/>
    <property type="molecule type" value="Genomic_DNA"/>
</dbReference>
<proteinExistence type="predicted"/>
<keyword evidence="1" id="KW-0472">Membrane</keyword>
<evidence type="ECO:0000256" key="1">
    <source>
        <dbReference type="SAM" id="Phobius"/>
    </source>
</evidence>
<keyword evidence="1" id="KW-0812">Transmembrane</keyword>
<protein>
    <submittedName>
        <fullName evidence="2">Uncharacterized protein</fullName>
    </submittedName>
</protein>